<protein>
    <recommendedName>
        <fullName evidence="4">R3H domain-containing protein</fullName>
    </recommendedName>
</protein>
<evidence type="ECO:0008006" key="4">
    <source>
        <dbReference type="Google" id="ProtNLM"/>
    </source>
</evidence>
<dbReference type="Proteomes" id="UP000013827">
    <property type="component" value="Unassembled WGS sequence"/>
</dbReference>
<dbReference type="EnsemblProtists" id="EOD16290">
    <property type="protein sequence ID" value="EOD16290"/>
    <property type="gene ID" value="EMIHUDRAFT_210630"/>
</dbReference>
<sequence>METNDVVLRAATEARAPAVNEFNSSDGASESESEPDGHSLETGSFVVLHGLRQKPELNGTAGFAIEELANERWKVVLPPSTEKAVKPANLQVAAPAKPHSEAEKEAARHVARLIYDLFLASTETRLFFPPQLSPYSRRLLHETAGEYENLQHGSVDAKAIVKAQGMADREAELDRVVAAAIIAGNLWQQSRKKFHGPRQLIVRKEEAPPLALPPPPAADHLELSLFDEICRLFEAMEAVQDVDASGLRVTGALEKRKQLCHRFWRGRAPSSVRAAAAETRGDDGTRATSPRHVA</sequence>
<dbReference type="Gene3D" id="3.30.1370.50">
    <property type="entry name" value="R3H-like domain"/>
    <property type="match status" value="1"/>
</dbReference>
<reference evidence="3" key="1">
    <citation type="journal article" date="2013" name="Nature">
        <title>Pan genome of the phytoplankton Emiliania underpins its global distribution.</title>
        <authorList>
            <person name="Read B.A."/>
            <person name="Kegel J."/>
            <person name="Klute M.J."/>
            <person name="Kuo A."/>
            <person name="Lefebvre S.C."/>
            <person name="Maumus F."/>
            <person name="Mayer C."/>
            <person name="Miller J."/>
            <person name="Monier A."/>
            <person name="Salamov A."/>
            <person name="Young J."/>
            <person name="Aguilar M."/>
            <person name="Claverie J.M."/>
            <person name="Frickenhaus S."/>
            <person name="Gonzalez K."/>
            <person name="Herman E.K."/>
            <person name="Lin Y.C."/>
            <person name="Napier J."/>
            <person name="Ogata H."/>
            <person name="Sarno A.F."/>
            <person name="Shmutz J."/>
            <person name="Schroeder D."/>
            <person name="de Vargas C."/>
            <person name="Verret F."/>
            <person name="von Dassow P."/>
            <person name="Valentin K."/>
            <person name="Van de Peer Y."/>
            <person name="Wheeler G."/>
            <person name="Dacks J.B."/>
            <person name="Delwiche C.F."/>
            <person name="Dyhrman S.T."/>
            <person name="Glockner G."/>
            <person name="John U."/>
            <person name="Richards T."/>
            <person name="Worden A.Z."/>
            <person name="Zhang X."/>
            <person name="Grigoriev I.V."/>
            <person name="Allen A.E."/>
            <person name="Bidle K."/>
            <person name="Borodovsky M."/>
            <person name="Bowler C."/>
            <person name="Brownlee C."/>
            <person name="Cock J.M."/>
            <person name="Elias M."/>
            <person name="Gladyshev V.N."/>
            <person name="Groth M."/>
            <person name="Guda C."/>
            <person name="Hadaegh A."/>
            <person name="Iglesias-Rodriguez M.D."/>
            <person name="Jenkins J."/>
            <person name="Jones B.M."/>
            <person name="Lawson T."/>
            <person name="Leese F."/>
            <person name="Lindquist E."/>
            <person name="Lobanov A."/>
            <person name="Lomsadze A."/>
            <person name="Malik S.B."/>
            <person name="Marsh M.E."/>
            <person name="Mackinder L."/>
            <person name="Mock T."/>
            <person name="Mueller-Roeber B."/>
            <person name="Pagarete A."/>
            <person name="Parker M."/>
            <person name="Probert I."/>
            <person name="Quesneville H."/>
            <person name="Raines C."/>
            <person name="Rensing S.A."/>
            <person name="Riano-Pachon D.M."/>
            <person name="Richier S."/>
            <person name="Rokitta S."/>
            <person name="Shiraiwa Y."/>
            <person name="Soanes D.M."/>
            <person name="van der Giezen M."/>
            <person name="Wahlund T.M."/>
            <person name="Williams B."/>
            <person name="Wilson W."/>
            <person name="Wolfe G."/>
            <person name="Wurch L.L."/>
        </authorList>
    </citation>
    <scope>NUCLEOTIDE SEQUENCE</scope>
</reference>
<dbReference type="HOGENOM" id="CLU_948085_0_0_1"/>
<organism evidence="2 3">
    <name type="scientific">Emiliania huxleyi (strain CCMP1516)</name>
    <dbReference type="NCBI Taxonomy" id="280463"/>
    <lineage>
        <taxon>Eukaryota</taxon>
        <taxon>Haptista</taxon>
        <taxon>Haptophyta</taxon>
        <taxon>Prymnesiophyceae</taxon>
        <taxon>Isochrysidales</taxon>
        <taxon>Noelaerhabdaceae</taxon>
        <taxon>Emiliania</taxon>
    </lineage>
</organism>
<evidence type="ECO:0000256" key="1">
    <source>
        <dbReference type="SAM" id="MobiDB-lite"/>
    </source>
</evidence>
<evidence type="ECO:0000313" key="2">
    <source>
        <dbReference type="EnsemblProtists" id="EOD16290"/>
    </source>
</evidence>
<dbReference type="KEGG" id="ehx:EMIHUDRAFT_210630"/>
<evidence type="ECO:0000313" key="3">
    <source>
        <dbReference type="Proteomes" id="UP000013827"/>
    </source>
</evidence>
<dbReference type="InterPro" id="IPR036867">
    <property type="entry name" value="R3H_dom_sf"/>
</dbReference>
<dbReference type="GO" id="GO:0003676">
    <property type="term" value="F:nucleic acid binding"/>
    <property type="evidence" value="ECO:0007669"/>
    <property type="project" value="InterPro"/>
</dbReference>
<keyword evidence="3" id="KW-1185">Reference proteome</keyword>
<name>A0A0D3IYF5_EMIH1</name>
<dbReference type="PaxDb" id="2903-EOD16290"/>
<dbReference type="AlphaFoldDB" id="A0A0D3IYF5"/>
<dbReference type="GeneID" id="17262450"/>
<feature type="region of interest" description="Disordered" evidence="1">
    <location>
        <begin position="1"/>
        <end position="42"/>
    </location>
</feature>
<feature type="region of interest" description="Disordered" evidence="1">
    <location>
        <begin position="271"/>
        <end position="294"/>
    </location>
</feature>
<accession>A0A0D3IYF5</accession>
<proteinExistence type="predicted"/>
<dbReference type="SUPFAM" id="SSF82708">
    <property type="entry name" value="R3H domain"/>
    <property type="match status" value="1"/>
</dbReference>
<reference evidence="2" key="2">
    <citation type="submission" date="2024-10" db="UniProtKB">
        <authorList>
            <consortium name="EnsemblProtists"/>
        </authorList>
    </citation>
    <scope>IDENTIFICATION</scope>
</reference>
<dbReference type="RefSeq" id="XP_005768719.1">
    <property type="nucleotide sequence ID" value="XM_005768662.1"/>
</dbReference>